<evidence type="ECO:0000256" key="4">
    <source>
        <dbReference type="ARBA" id="ARBA00022989"/>
    </source>
</evidence>
<feature type="transmembrane region" description="Helical" evidence="6">
    <location>
        <begin position="76"/>
        <end position="98"/>
    </location>
</feature>
<dbReference type="EMBL" id="RCZC01000007">
    <property type="protein sequence ID" value="TPG49355.1"/>
    <property type="molecule type" value="Genomic_DNA"/>
</dbReference>
<reference evidence="7 8" key="1">
    <citation type="journal article" date="2019" name="Environ. Microbiol.">
        <title>Species interactions and distinct microbial communities in high Arctic permafrost affected cryosols are associated with the CH4 and CO2 gas fluxes.</title>
        <authorList>
            <person name="Altshuler I."/>
            <person name="Hamel J."/>
            <person name="Turney S."/>
            <person name="Magnuson E."/>
            <person name="Levesque R."/>
            <person name="Greer C."/>
            <person name="Whyte L.G."/>
        </authorList>
    </citation>
    <scope>NUCLEOTIDE SEQUENCE [LARGE SCALE GENOMIC DNA]</scope>
    <source>
        <strain evidence="7 8">E6.1</strain>
    </source>
</reference>
<evidence type="ECO:0000256" key="1">
    <source>
        <dbReference type="ARBA" id="ARBA00004141"/>
    </source>
</evidence>
<accession>A0A502FIT3</accession>
<keyword evidence="3 6" id="KW-0812">Transmembrane</keyword>
<keyword evidence="4 6" id="KW-1133">Transmembrane helix</keyword>
<comment type="subcellular location">
    <subcellularLocation>
        <location evidence="1">Membrane</location>
        <topology evidence="1">Multi-pass membrane protein</topology>
    </subcellularLocation>
</comment>
<name>A0A502FIT3_9SPHN</name>
<dbReference type="OrthoDB" id="106838at2"/>
<feature type="transmembrane region" description="Helical" evidence="6">
    <location>
        <begin position="252"/>
        <end position="272"/>
    </location>
</feature>
<comment type="caution">
    <text evidence="7">The sequence shown here is derived from an EMBL/GenBank/DDBJ whole genome shotgun (WGS) entry which is preliminary data.</text>
</comment>
<sequence>MPGSTPSEDRTIAIDRQRVENGGLILFLTLITVGLGMVVSSFLGALLWSALAAILFQPLFQRLLAYWPGRRNRAALVALLIITVAIVLPALIISSMVVDQAAGVYTQIRSGQINIASYFAQIHDALPLRLQQLLDSAGFGSFERAQAQVADAVSNSASMLAGRAFSIGANAAAFLLAFGVGLYVTFFLLRDGERIGPAMVRALPLEPSVAAQLADKFVSVARATIKGSVVVALVQGALGAVTFWIVGLPAALLWGVLMAIAALLPAIGPTIVWAPVAIYLLATGALWQAGVVVASGMLVIGLADNILRPMLVGRDTGIPDWLVLVTTLGGVELVGLSGIVVGPIAGALFLTGWSILTEKRLGNATEGDTTRQQQGNIDA</sequence>
<keyword evidence="8" id="KW-1185">Reference proteome</keyword>
<gene>
    <name evidence="7" type="ORF">EAH76_18570</name>
</gene>
<feature type="transmembrane region" description="Helical" evidence="6">
    <location>
        <begin position="45"/>
        <end position="64"/>
    </location>
</feature>
<evidence type="ECO:0000256" key="3">
    <source>
        <dbReference type="ARBA" id="ARBA00022692"/>
    </source>
</evidence>
<evidence type="ECO:0000256" key="5">
    <source>
        <dbReference type="ARBA" id="ARBA00023136"/>
    </source>
</evidence>
<dbReference type="Pfam" id="PF01594">
    <property type="entry name" value="AI-2E_transport"/>
    <property type="match status" value="1"/>
</dbReference>
<evidence type="ECO:0000313" key="7">
    <source>
        <dbReference type="EMBL" id="TPG49355.1"/>
    </source>
</evidence>
<evidence type="ECO:0000313" key="8">
    <source>
        <dbReference type="Proteomes" id="UP000319931"/>
    </source>
</evidence>
<proteinExistence type="inferred from homology"/>
<evidence type="ECO:0000256" key="2">
    <source>
        <dbReference type="ARBA" id="ARBA00009773"/>
    </source>
</evidence>
<feature type="transmembrane region" description="Helical" evidence="6">
    <location>
        <begin position="164"/>
        <end position="189"/>
    </location>
</feature>
<comment type="similarity">
    <text evidence="2">Belongs to the autoinducer-2 exporter (AI-2E) (TC 2.A.86) family.</text>
</comment>
<dbReference type="RefSeq" id="WP_140851781.1">
    <property type="nucleotide sequence ID" value="NZ_RCZC01000007.1"/>
</dbReference>
<protein>
    <submittedName>
        <fullName evidence="7">AI-2E family transporter</fullName>
    </submittedName>
</protein>
<feature type="transmembrane region" description="Helical" evidence="6">
    <location>
        <begin position="229"/>
        <end position="246"/>
    </location>
</feature>
<evidence type="ECO:0000256" key="6">
    <source>
        <dbReference type="SAM" id="Phobius"/>
    </source>
</evidence>
<dbReference type="InterPro" id="IPR002549">
    <property type="entry name" value="AI-2E-like"/>
</dbReference>
<feature type="transmembrane region" description="Helical" evidence="6">
    <location>
        <begin position="21"/>
        <end position="39"/>
    </location>
</feature>
<keyword evidence="5 6" id="KW-0472">Membrane</keyword>
<feature type="transmembrane region" description="Helical" evidence="6">
    <location>
        <begin position="279"/>
        <end position="301"/>
    </location>
</feature>
<dbReference type="PANTHER" id="PTHR21716:SF4">
    <property type="entry name" value="TRANSMEMBRANE PROTEIN 245"/>
    <property type="match status" value="1"/>
</dbReference>
<dbReference type="PANTHER" id="PTHR21716">
    <property type="entry name" value="TRANSMEMBRANE PROTEIN"/>
    <property type="match status" value="1"/>
</dbReference>
<organism evidence="7 8">
    <name type="scientific">Sphingomonas glacialis</name>
    <dbReference type="NCBI Taxonomy" id="658225"/>
    <lineage>
        <taxon>Bacteria</taxon>
        <taxon>Pseudomonadati</taxon>
        <taxon>Pseudomonadota</taxon>
        <taxon>Alphaproteobacteria</taxon>
        <taxon>Sphingomonadales</taxon>
        <taxon>Sphingomonadaceae</taxon>
        <taxon>Sphingomonas</taxon>
    </lineage>
</organism>
<dbReference type="AlphaFoldDB" id="A0A502FIT3"/>
<feature type="transmembrane region" description="Helical" evidence="6">
    <location>
        <begin position="321"/>
        <end position="350"/>
    </location>
</feature>
<dbReference type="GO" id="GO:0016020">
    <property type="term" value="C:membrane"/>
    <property type="evidence" value="ECO:0007669"/>
    <property type="project" value="UniProtKB-SubCell"/>
</dbReference>
<dbReference type="Proteomes" id="UP000319931">
    <property type="component" value="Unassembled WGS sequence"/>
</dbReference>